<evidence type="ECO:0000256" key="6">
    <source>
        <dbReference type="ARBA" id="ARBA00022989"/>
    </source>
</evidence>
<dbReference type="EMBL" id="JAYRBN010000071">
    <property type="protein sequence ID" value="KAL2734629.1"/>
    <property type="molecule type" value="Genomic_DNA"/>
</dbReference>
<keyword evidence="5" id="KW-0552">Olfaction</keyword>
<comment type="subcellular location">
    <subcellularLocation>
        <location evidence="1">Cell membrane</location>
        <topology evidence="1">Multi-pass membrane protein</topology>
    </subcellularLocation>
</comment>
<evidence type="ECO:0000256" key="1">
    <source>
        <dbReference type="ARBA" id="ARBA00004651"/>
    </source>
</evidence>
<keyword evidence="7 10" id="KW-0472">Membrane</keyword>
<dbReference type="Proteomes" id="UP001607303">
    <property type="component" value="Unassembled WGS sequence"/>
</dbReference>
<keyword evidence="2" id="KW-1003">Cell membrane</keyword>
<evidence type="ECO:0000256" key="7">
    <source>
        <dbReference type="ARBA" id="ARBA00023136"/>
    </source>
</evidence>
<evidence type="ECO:0000256" key="8">
    <source>
        <dbReference type="ARBA" id="ARBA00023170"/>
    </source>
</evidence>
<comment type="caution">
    <text evidence="11">The sequence shown here is derived from an EMBL/GenBank/DDBJ whole genome shotgun (WGS) entry which is preliminary data.</text>
</comment>
<feature type="transmembrane region" description="Helical" evidence="10">
    <location>
        <begin position="135"/>
        <end position="155"/>
    </location>
</feature>
<reference evidence="11 12" key="1">
    <citation type="journal article" date="2024" name="Ann. Entomol. Soc. Am.">
        <title>Genomic analyses of the southern and eastern yellowjacket wasps (Hymenoptera: Vespidae) reveal evolutionary signatures of social life.</title>
        <authorList>
            <person name="Catto M.A."/>
            <person name="Caine P.B."/>
            <person name="Orr S.E."/>
            <person name="Hunt B.G."/>
            <person name="Goodisman M.A.D."/>
        </authorList>
    </citation>
    <scope>NUCLEOTIDE SEQUENCE [LARGE SCALE GENOMIC DNA]</scope>
    <source>
        <strain evidence="11">232</strain>
        <tissue evidence="11">Head and thorax</tissue>
    </source>
</reference>
<evidence type="ECO:0000256" key="3">
    <source>
        <dbReference type="ARBA" id="ARBA00022606"/>
    </source>
</evidence>
<evidence type="ECO:0000256" key="4">
    <source>
        <dbReference type="ARBA" id="ARBA00022692"/>
    </source>
</evidence>
<feature type="transmembrane region" description="Helical" evidence="10">
    <location>
        <begin position="273"/>
        <end position="292"/>
    </location>
</feature>
<feature type="transmembrane region" description="Helical" evidence="10">
    <location>
        <begin position="70"/>
        <end position="88"/>
    </location>
</feature>
<evidence type="ECO:0000256" key="2">
    <source>
        <dbReference type="ARBA" id="ARBA00022475"/>
    </source>
</evidence>
<dbReference type="PANTHER" id="PTHR21137:SF35">
    <property type="entry name" value="ODORANT RECEPTOR 19A-RELATED"/>
    <property type="match status" value="1"/>
</dbReference>
<keyword evidence="4 10" id="KW-0812">Transmembrane</keyword>
<accession>A0ABD2BPC9</accession>
<feature type="transmembrane region" description="Helical" evidence="10">
    <location>
        <begin position="250"/>
        <end position="267"/>
    </location>
</feature>
<dbReference type="GO" id="GO:0007608">
    <property type="term" value="P:sensory perception of smell"/>
    <property type="evidence" value="ECO:0007669"/>
    <property type="project" value="UniProtKB-KW"/>
</dbReference>
<evidence type="ECO:0000256" key="10">
    <source>
        <dbReference type="SAM" id="Phobius"/>
    </source>
</evidence>
<dbReference type="AlphaFoldDB" id="A0ABD2BPC9"/>
<protein>
    <submittedName>
        <fullName evidence="11">Odorant receptor 46a-like isoform X1</fullName>
    </submittedName>
</protein>
<proteinExistence type="predicted"/>
<evidence type="ECO:0000256" key="9">
    <source>
        <dbReference type="ARBA" id="ARBA00023224"/>
    </source>
</evidence>
<name>A0ABD2BPC9_VESMC</name>
<gene>
    <name evidence="11" type="ORF">V1477_013806</name>
</gene>
<dbReference type="GO" id="GO:0007165">
    <property type="term" value="P:signal transduction"/>
    <property type="evidence" value="ECO:0007669"/>
    <property type="project" value="UniProtKB-KW"/>
</dbReference>
<keyword evidence="12" id="KW-1185">Reference proteome</keyword>
<keyword evidence="6 10" id="KW-1133">Transmembrane helix</keyword>
<dbReference type="GO" id="GO:0005886">
    <property type="term" value="C:plasma membrane"/>
    <property type="evidence" value="ECO:0007669"/>
    <property type="project" value="UniProtKB-SubCell"/>
</dbReference>
<evidence type="ECO:0000313" key="12">
    <source>
        <dbReference type="Proteomes" id="UP001607303"/>
    </source>
</evidence>
<dbReference type="InterPro" id="IPR004117">
    <property type="entry name" value="7tm6_olfct_rcpt"/>
</dbReference>
<feature type="transmembrane region" description="Helical" evidence="10">
    <location>
        <begin position="177"/>
        <end position="195"/>
    </location>
</feature>
<dbReference type="Pfam" id="PF02949">
    <property type="entry name" value="7tm_6"/>
    <property type="match status" value="1"/>
</dbReference>
<evidence type="ECO:0000313" key="11">
    <source>
        <dbReference type="EMBL" id="KAL2734629.1"/>
    </source>
</evidence>
<dbReference type="PANTHER" id="PTHR21137">
    <property type="entry name" value="ODORANT RECEPTOR"/>
    <property type="match status" value="1"/>
</dbReference>
<organism evidence="11 12">
    <name type="scientific">Vespula maculifrons</name>
    <name type="common">Eastern yellow jacket</name>
    <name type="synonym">Wasp</name>
    <dbReference type="NCBI Taxonomy" id="7453"/>
    <lineage>
        <taxon>Eukaryota</taxon>
        <taxon>Metazoa</taxon>
        <taxon>Ecdysozoa</taxon>
        <taxon>Arthropoda</taxon>
        <taxon>Hexapoda</taxon>
        <taxon>Insecta</taxon>
        <taxon>Pterygota</taxon>
        <taxon>Neoptera</taxon>
        <taxon>Endopterygota</taxon>
        <taxon>Hymenoptera</taxon>
        <taxon>Apocrita</taxon>
        <taxon>Aculeata</taxon>
        <taxon>Vespoidea</taxon>
        <taxon>Vespidae</taxon>
        <taxon>Vespinae</taxon>
        <taxon>Vespula</taxon>
    </lineage>
</organism>
<feature type="transmembrane region" description="Helical" evidence="10">
    <location>
        <begin position="36"/>
        <end position="58"/>
    </location>
</feature>
<keyword evidence="3" id="KW-0716">Sensory transduction</keyword>
<keyword evidence="9" id="KW-0807">Transducer</keyword>
<evidence type="ECO:0000256" key="5">
    <source>
        <dbReference type="ARBA" id="ARBA00022725"/>
    </source>
</evidence>
<keyword evidence="8" id="KW-0675">Receptor</keyword>
<sequence length="307" mass="36509">MPSTEEDYIENEYYTHNRRLFRLIGLWEYQRSSKKLIYVCFVNLIIIISLFEQIYAIFMSEKKLSLYTKLLEIILPTIGVVSCYYNLISNAAIMKKIFYRINYDWNELANKRELIILKNYATLSRKCTIAMIISFYVYAGFVIFTPFLCIIRYLLGSISYTELVLPISIDFFMKNHLTYYFGFWHQCIMIIIIRWKINERFKENRNNCHCNSENINLSEENEWIVDVIKFYKTVIEFVDLIKLFYEATNMLEAFLALVIIMILSTNISNTEGLTKLSYVIGSMSVIFAYFYFGQKLIDHSNNVFLTM</sequence>